<dbReference type="Gene3D" id="3.40.630.30">
    <property type="match status" value="1"/>
</dbReference>
<protein>
    <recommendedName>
        <fullName evidence="2">Protein NATD1</fullName>
    </recommendedName>
    <alternativeName>
        <fullName evidence="3">N-acetyltransferase domain-containing protein 1</fullName>
    </alternativeName>
</protein>
<keyword evidence="6" id="KW-1185">Reference proteome</keyword>
<dbReference type="PANTHER" id="PTHR31435:SF9">
    <property type="entry name" value="PROTEIN NATD1"/>
    <property type="match status" value="1"/>
</dbReference>
<sequence>MVIKQLEHSTVGIKYYILAPPSATVKIGLQSEVQCGERHLRGFSGRDNPFLVYGRTGGGLDTAVLRYEFTGDREVNLLTTNVPVAFRGEGVAALLAKSALDFVVKENLRARISCWYIRKYISENPMSEYEDNIVD</sequence>
<dbReference type="PANTHER" id="PTHR31435">
    <property type="entry name" value="PROTEIN NATD1"/>
    <property type="match status" value="1"/>
</dbReference>
<dbReference type="InterPro" id="IPR016181">
    <property type="entry name" value="Acyl_CoA_acyltransferase"/>
</dbReference>
<evidence type="ECO:0000256" key="1">
    <source>
        <dbReference type="ARBA" id="ARBA00006233"/>
    </source>
</evidence>
<dbReference type="AlphaFoldDB" id="A0A9Q1IMR2"/>
<dbReference type="EMBL" id="JAINUF010000012">
    <property type="protein sequence ID" value="KAJ8345584.1"/>
    <property type="molecule type" value="Genomic_DNA"/>
</dbReference>
<evidence type="ECO:0000256" key="3">
    <source>
        <dbReference type="ARBA" id="ARBA00031876"/>
    </source>
</evidence>
<gene>
    <name evidence="5" type="ORF">SKAU_G00297770</name>
</gene>
<dbReference type="Pfam" id="PF14542">
    <property type="entry name" value="Acetyltransf_CG"/>
    <property type="match status" value="1"/>
</dbReference>
<reference evidence="5" key="1">
    <citation type="journal article" date="2023" name="Science">
        <title>Genome structures resolve the early diversification of teleost fishes.</title>
        <authorList>
            <person name="Parey E."/>
            <person name="Louis A."/>
            <person name="Montfort J."/>
            <person name="Bouchez O."/>
            <person name="Roques C."/>
            <person name="Iampietro C."/>
            <person name="Lluch J."/>
            <person name="Castinel A."/>
            <person name="Donnadieu C."/>
            <person name="Desvignes T."/>
            <person name="Floi Bucao C."/>
            <person name="Jouanno E."/>
            <person name="Wen M."/>
            <person name="Mejri S."/>
            <person name="Dirks R."/>
            <person name="Jansen H."/>
            <person name="Henkel C."/>
            <person name="Chen W.J."/>
            <person name="Zahm M."/>
            <person name="Cabau C."/>
            <person name="Klopp C."/>
            <person name="Thompson A.W."/>
            <person name="Robinson-Rechavi M."/>
            <person name="Braasch I."/>
            <person name="Lecointre G."/>
            <person name="Bobe J."/>
            <person name="Postlethwait J.H."/>
            <person name="Berthelot C."/>
            <person name="Roest Crollius H."/>
            <person name="Guiguen Y."/>
        </authorList>
    </citation>
    <scope>NUCLEOTIDE SEQUENCE</scope>
    <source>
        <strain evidence="5">WJC10195</strain>
    </source>
</reference>
<name>A0A9Q1IMR2_SYNKA</name>
<dbReference type="SUPFAM" id="SSF55729">
    <property type="entry name" value="Acyl-CoA N-acyltransferases (Nat)"/>
    <property type="match status" value="1"/>
</dbReference>
<comment type="caution">
    <text evidence="5">The sequence shown here is derived from an EMBL/GenBank/DDBJ whole genome shotgun (WGS) entry which is preliminary data.</text>
</comment>
<dbReference type="PROSITE" id="PS51729">
    <property type="entry name" value="GNAT_YJDJ"/>
    <property type="match status" value="1"/>
</dbReference>
<comment type="similarity">
    <text evidence="1">Belongs to the NATD1 family.</text>
</comment>
<evidence type="ECO:0000313" key="5">
    <source>
        <dbReference type="EMBL" id="KAJ8345584.1"/>
    </source>
</evidence>
<evidence type="ECO:0000256" key="2">
    <source>
        <dbReference type="ARBA" id="ARBA00020243"/>
    </source>
</evidence>
<evidence type="ECO:0000259" key="4">
    <source>
        <dbReference type="PROSITE" id="PS51729"/>
    </source>
</evidence>
<accession>A0A9Q1IMR2</accession>
<dbReference type="InterPro" id="IPR045057">
    <property type="entry name" value="Gcn5-rel_NAT"/>
</dbReference>
<proteinExistence type="inferred from homology"/>
<dbReference type="OrthoDB" id="74247at2759"/>
<evidence type="ECO:0000313" key="6">
    <source>
        <dbReference type="Proteomes" id="UP001152622"/>
    </source>
</evidence>
<organism evidence="5 6">
    <name type="scientific">Synaphobranchus kaupii</name>
    <name type="common">Kaup's arrowtooth eel</name>
    <dbReference type="NCBI Taxonomy" id="118154"/>
    <lineage>
        <taxon>Eukaryota</taxon>
        <taxon>Metazoa</taxon>
        <taxon>Chordata</taxon>
        <taxon>Craniata</taxon>
        <taxon>Vertebrata</taxon>
        <taxon>Euteleostomi</taxon>
        <taxon>Actinopterygii</taxon>
        <taxon>Neopterygii</taxon>
        <taxon>Teleostei</taxon>
        <taxon>Anguilliformes</taxon>
        <taxon>Synaphobranchidae</taxon>
        <taxon>Synaphobranchus</taxon>
    </lineage>
</organism>
<dbReference type="Proteomes" id="UP001152622">
    <property type="component" value="Chromosome 12"/>
</dbReference>
<feature type="domain" description="N-acetyltransferase" evidence="4">
    <location>
        <begin position="42"/>
        <end position="134"/>
    </location>
</feature>
<dbReference type="InterPro" id="IPR031165">
    <property type="entry name" value="GNAT_YJDJ"/>
</dbReference>